<dbReference type="GO" id="GO:0016301">
    <property type="term" value="F:kinase activity"/>
    <property type="evidence" value="ECO:0007669"/>
    <property type="project" value="UniProtKB-KW"/>
</dbReference>
<protein>
    <submittedName>
        <fullName evidence="2">PPK2 family polyphosphate kinase</fullName>
    </submittedName>
</protein>
<dbReference type="InterPro" id="IPR022300">
    <property type="entry name" value="PPK2-rel_1"/>
</dbReference>
<name>A0ABV6MGA6_9ACTN</name>
<proteinExistence type="predicted"/>
<dbReference type="SUPFAM" id="SSF52540">
    <property type="entry name" value="P-loop containing nucleoside triphosphate hydrolases"/>
    <property type="match status" value="1"/>
</dbReference>
<dbReference type="NCBIfam" id="TIGR03709">
    <property type="entry name" value="PPK2_rel_1"/>
    <property type="match status" value="1"/>
</dbReference>
<dbReference type="Pfam" id="PF03976">
    <property type="entry name" value="PPK2"/>
    <property type="match status" value="1"/>
</dbReference>
<dbReference type="EMBL" id="JBHLUH010000084">
    <property type="protein sequence ID" value="MFC0533584.1"/>
    <property type="molecule type" value="Genomic_DNA"/>
</dbReference>
<sequence>MTSLRELLRVGPAVDLKDIDPGSTPGLPGRKVTGKDQKGWAREQLASMAPELARQQEMLYAGAKASGDRRRLLLVLQAMDCGGKDGTIKKVAGAMNPLGLHIVGFGAPTEEELRHDFLWRIRRALPPAGLVGVFNRSHYEDVLIARVESLVPERVWRSRYWQINGFERDLINDGLTPVKVMLHISYDEQRQRLMERLTDPTKHWKYNPADVDARARWTDYQAAYNDALSRCSTDHSPWYVVPADRKWYRDWAVANIVLEALTEMRLSYPRSDFDLDAERRRLEADRTPTMAS</sequence>
<evidence type="ECO:0000259" key="1">
    <source>
        <dbReference type="Pfam" id="PF03976"/>
    </source>
</evidence>
<comment type="caution">
    <text evidence="2">The sequence shown here is derived from an EMBL/GenBank/DDBJ whole genome shotgun (WGS) entry which is preliminary data.</text>
</comment>
<dbReference type="PANTHER" id="PTHR34383:SF3">
    <property type="entry name" value="POLYPHOSPHATE:AMP PHOSPHOTRANSFERASE"/>
    <property type="match status" value="1"/>
</dbReference>
<dbReference type="PANTHER" id="PTHR34383">
    <property type="entry name" value="POLYPHOSPHATE:AMP PHOSPHOTRANSFERASE-RELATED"/>
    <property type="match status" value="1"/>
</dbReference>
<keyword evidence="3" id="KW-1185">Reference proteome</keyword>
<accession>A0ABV6MGA6</accession>
<keyword evidence="2" id="KW-0808">Transferase</keyword>
<dbReference type="InterPro" id="IPR022488">
    <property type="entry name" value="PPK2-related"/>
</dbReference>
<organism evidence="2 3">
    <name type="scientific">Phytohabitans kaempferiae</name>
    <dbReference type="NCBI Taxonomy" id="1620943"/>
    <lineage>
        <taxon>Bacteria</taxon>
        <taxon>Bacillati</taxon>
        <taxon>Actinomycetota</taxon>
        <taxon>Actinomycetes</taxon>
        <taxon>Micromonosporales</taxon>
        <taxon>Micromonosporaceae</taxon>
    </lineage>
</organism>
<dbReference type="RefSeq" id="WP_377261342.1">
    <property type="nucleotide sequence ID" value="NZ_JBHLUH010000084.1"/>
</dbReference>
<dbReference type="Gene3D" id="3.40.50.300">
    <property type="entry name" value="P-loop containing nucleotide triphosphate hydrolases"/>
    <property type="match status" value="1"/>
</dbReference>
<evidence type="ECO:0000313" key="3">
    <source>
        <dbReference type="Proteomes" id="UP001589867"/>
    </source>
</evidence>
<keyword evidence="2" id="KW-0418">Kinase</keyword>
<dbReference type="InterPro" id="IPR027417">
    <property type="entry name" value="P-loop_NTPase"/>
</dbReference>
<evidence type="ECO:0000313" key="2">
    <source>
        <dbReference type="EMBL" id="MFC0533584.1"/>
    </source>
</evidence>
<feature type="domain" description="Polyphosphate kinase-2-related" evidence="1">
    <location>
        <begin position="53"/>
        <end position="264"/>
    </location>
</feature>
<dbReference type="Proteomes" id="UP001589867">
    <property type="component" value="Unassembled WGS sequence"/>
</dbReference>
<gene>
    <name evidence="2" type="ORF">ACFFIA_38860</name>
</gene>
<reference evidence="2 3" key="1">
    <citation type="submission" date="2024-09" db="EMBL/GenBank/DDBJ databases">
        <authorList>
            <person name="Sun Q."/>
            <person name="Mori K."/>
        </authorList>
    </citation>
    <scope>NUCLEOTIDE SEQUENCE [LARGE SCALE GENOMIC DNA]</scope>
    <source>
        <strain evidence="2 3">TBRC 3947</strain>
    </source>
</reference>